<dbReference type="InParanoid" id="A0A139WGE2"/>
<feature type="signal peptide" evidence="2">
    <location>
        <begin position="1"/>
        <end position="20"/>
    </location>
</feature>
<gene>
    <name evidence="3" type="primary">AUGUSTUS-3.0.2_34742</name>
    <name evidence="3" type="ORF">TcasGA2_TC034742</name>
</gene>
<evidence type="ECO:0000256" key="2">
    <source>
        <dbReference type="SAM" id="SignalP"/>
    </source>
</evidence>
<feature type="region of interest" description="Disordered" evidence="1">
    <location>
        <begin position="25"/>
        <end position="54"/>
    </location>
</feature>
<dbReference type="Proteomes" id="UP000007266">
    <property type="component" value="Linkage group 6"/>
</dbReference>
<keyword evidence="4" id="KW-1185">Reference proteome</keyword>
<feature type="region of interest" description="Disordered" evidence="1">
    <location>
        <begin position="107"/>
        <end position="158"/>
    </location>
</feature>
<evidence type="ECO:0000256" key="1">
    <source>
        <dbReference type="SAM" id="MobiDB-lite"/>
    </source>
</evidence>
<dbReference type="AlphaFoldDB" id="A0A139WGE2"/>
<keyword evidence="2" id="KW-0732">Signal</keyword>
<name>A0A139WGE2_TRICA</name>
<proteinExistence type="predicted"/>
<reference evidence="3 4" key="1">
    <citation type="journal article" date="2008" name="Nature">
        <title>The genome of the model beetle and pest Tribolium castaneum.</title>
        <authorList>
            <consortium name="Tribolium Genome Sequencing Consortium"/>
            <person name="Richards S."/>
            <person name="Gibbs R.A."/>
            <person name="Weinstock G.M."/>
            <person name="Brown S.J."/>
            <person name="Denell R."/>
            <person name="Beeman R.W."/>
            <person name="Gibbs R."/>
            <person name="Beeman R.W."/>
            <person name="Brown S.J."/>
            <person name="Bucher G."/>
            <person name="Friedrich M."/>
            <person name="Grimmelikhuijzen C.J."/>
            <person name="Klingler M."/>
            <person name="Lorenzen M."/>
            <person name="Richards S."/>
            <person name="Roth S."/>
            <person name="Schroder R."/>
            <person name="Tautz D."/>
            <person name="Zdobnov E.M."/>
            <person name="Muzny D."/>
            <person name="Gibbs R.A."/>
            <person name="Weinstock G.M."/>
            <person name="Attaway T."/>
            <person name="Bell S."/>
            <person name="Buhay C.J."/>
            <person name="Chandrabose M.N."/>
            <person name="Chavez D."/>
            <person name="Clerk-Blankenburg K.P."/>
            <person name="Cree A."/>
            <person name="Dao M."/>
            <person name="Davis C."/>
            <person name="Chacko J."/>
            <person name="Dinh H."/>
            <person name="Dugan-Rocha S."/>
            <person name="Fowler G."/>
            <person name="Garner T.T."/>
            <person name="Garnes J."/>
            <person name="Gnirke A."/>
            <person name="Hawes A."/>
            <person name="Hernandez J."/>
            <person name="Hines S."/>
            <person name="Holder M."/>
            <person name="Hume J."/>
            <person name="Jhangiani S.N."/>
            <person name="Joshi V."/>
            <person name="Khan Z.M."/>
            <person name="Jackson L."/>
            <person name="Kovar C."/>
            <person name="Kowis A."/>
            <person name="Lee S."/>
            <person name="Lewis L.R."/>
            <person name="Margolis J."/>
            <person name="Morgan M."/>
            <person name="Nazareth L.V."/>
            <person name="Nguyen N."/>
            <person name="Okwuonu G."/>
            <person name="Parker D."/>
            <person name="Richards S."/>
            <person name="Ruiz S.J."/>
            <person name="Santibanez J."/>
            <person name="Savard J."/>
            <person name="Scherer S.E."/>
            <person name="Schneider B."/>
            <person name="Sodergren E."/>
            <person name="Tautz D."/>
            <person name="Vattahil S."/>
            <person name="Villasana D."/>
            <person name="White C.S."/>
            <person name="Wright R."/>
            <person name="Park Y."/>
            <person name="Beeman R.W."/>
            <person name="Lord J."/>
            <person name="Oppert B."/>
            <person name="Lorenzen M."/>
            <person name="Brown S."/>
            <person name="Wang L."/>
            <person name="Savard J."/>
            <person name="Tautz D."/>
            <person name="Richards S."/>
            <person name="Weinstock G."/>
            <person name="Gibbs R.A."/>
            <person name="Liu Y."/>
            <person name="Worley K."/>
            <person name="Weinstock G."/>
            <person name="Elsik C.G."/>
            <person name="Reese J.T."/>
            <person name="Elhaik E."/>
            <person name="Landan G."/>
            <person name="Graur D."/>
            <person name="Arensburger P."/>
            <person name="Atkinson P."/>
            <person name="Beeman R.W."/>
            <person name="Beidler J."/>
            <person name="Brown S.J."/>
            <person name="Demuth J.P."/>
            <person name="Drury D.W."/>
            <person name="Du Y.Z."/>
            <person name="Fujiwara H."/>
            <person name="Lorenzen M."/>
            <person name="Maselli V."/>
            <person name="Osanai M."/>
            <person name="Park Y."/>
            <person name="Robertson H.M."/>
            <person name="Tu Z."/>
            <person name="Wang J.J."/>
            <person name="Wang S."/>
            <person name="Richards S."/>
            <person name="Song H."/>
            <person name="Zhang L."/>
            <person name="Sodergren E."/>
            <person name="Werner D."/>
            <person name="Stanke M."/>
            <person name="Morgenstern B."/>
            <person name="Solovyev V."/>
            <person name="Kosarev P."/>
            <person name="Brown G."/>
            <person name="Chen H.C."/>
            <person name="Ermolaeva O."/>
            <person name="Hlavina W."/>
            <person name="Kapustin Y."/>
            <person name="Kiryutin B."/>
            <person name="Kitts P."/>
            <person name="Maglott D."/>
            <person name="Pruitt K."/>
            <person name="Sapojnikov V."/>
            <person name="Souvorov A."/>
            <person name="Mackey A.J."/>
            <person name="Waterhouse R.M."/>
            <person name="Wyder S."/>
            <person name="Zdobnov E.M."/>
            <person name="Zdobnov E.M."/>
            <person name="Wyder S."/>
            <person name="Kriventseva E.V."/>
            <person name="Kadowaki T."/>
            <person name="Bork P."/>
            <person name="Aranda M."/>
            <person name="Bao R."/>
            <person name="Beermann A."/>
            <person name="Berns N."/>
            <person name="Bolognesi R."/>
            <person name="Bonneton F."/>
            <person name="Bopp D."/>
            <person name="Brown S.J."/>
            <person name="Bucher G."/>
            <person name="Butts T."/>
            <person name="Chaumot A."/>
            <person name="Denell R.E."/>
            <person name="Ferrier D.E."/>
            <person name="Friedrich M."/>
            <person name="Gordon C.M."/>
            <person name="Jindra M."/>
            <person name="Klingler M."/>
            <person name="Lan Q."/>
            <person name="Lattorff H.M."/>
            <person name="Laudet V."/>
            <person name="von Levetsow C."/>
            <person name="Liu Z."/>
            <person name="Lutz R."/>
            <person name="Lynch J.A."/>
            <person name="da Fonseca R.N."/>
            <person name="Posnien N."/>
            <person name="Reuter R."/>
            <person name="Roth S."/>
            <person name="Savard J."/>
            <person name="Schinko J.B."/>
            <person name="Schmitt C."/>
            <person name="Schoppmeier M."/>
            <person name="Schroder R."/>
            <person name="Shippy T.D."/>
            <person name="Simonnet F."/>
            <person name="Marques-Souza H."/>
            <person name="Tautz D."/>
            <person name="Tomoyasu Y."/>
            <person name="Trauner J."/>
            <person name="Van der Zee M."/>
            <person name="Vervoort M."/>
            <person name="Wittkopp N."/>
            <person name="Wimmer E.A."/>
            <person name="Yang X."/>
            <person name="Jones A.K."/>
            <person name="Sattelle D.B."/>
            <person name="Ebert P.R."/>
            <person name="Nelson D."/>
            <person name="Scott J.G."/>
            <person name="Beeman R.W."/>
            <person name="Muthukrishnan S."/>
            <person name="Kramer K.J."/>
            <person name="Arakane Y."/>
            <person name="Beeman R.W."/>
            <person name="Zhu Q."/>
            <person name="Hogenkamp D."/>
            <person name="Dixit R."/>
            <person name="Oppert B."/>
            <person name="Jiang H."/>
            <person name="Zou Z."/>
            <person name="Marshall J."/>
            <person name="Elpidina E."/>
            <person name="Vinokurov K."/>
            <person name="Oppert C."/>
            <person name="Zou Z."/>
            <person name="Evans J."/>
            <person name="Lu Z."/>
            <person name="Zhao P."/>
            <person name="Sumathipala N."/>
            <person name="Altincicek B."/>
            <person name="Vilcinskas A."/>
            <person name="Williams M."/>
            <person name="Hultmark D."/>
            <person name="Hetru C."/>
            <person name="Jiang H."/>
            <person name="Grimmelikhuijzen C.J."/>
            <person name="Hauser F."/>
            <person name="Cazzamali G."/>
            <person name="Williamson M."/>
            <person name="Park Y."/>
            <person name="Li B."/>
            <person name="Tanaka Y."/>
            <person name="Predel R."/>
            <person name="Neupert S."/>
            <person name="Schachtner J."/>
            <person name="Verleyen P."/>
            <person name="Raible F."/>
            <person name="Bork P."/>
            <person name="Friedrich M."/>
            <person name="Walden K.K."/>
            <person name="Robertson H.M."/>
            <person name="Angeli S."/>
            <person name="Foret S."/>
            <person name="Bucher G."/>
            <person name="Schuetz S."/>
            <person name="Maleszka R."/>
            <person name="Wimmer E.A."/>
            <person name="Beeman R.W."/>
            <person name="Lorenzen M."/>
            <person name="Tomoyasu Y."/>
            <person name="Miller S.C."/>
            <person name="Grossmann D."/>
            <person name="Bucher G."/>
        </authorList>
    </citation>
    <scope>NUCLEOTIDE SEQUENCE [LARGE SCALE GENOMIC DNA]</scope>
    <source>
        <strain evidence="3 4">Georgia GA2</strain>
    </source>
</reference>
<reference evidence="3 4" key="2">
    <citation type="journal article" date="2010" name="Nucleic Acids Res.">
        <title>BeetleBase in 2010: revisions to provide comprehensive genomic information for Tribolium castaneum.</title>
        <authorList>
            <person name="Kim H.S."/>
            <person name="Murphy T."/>
            <person name="Xia J."/>
            <person name="Caragea D."/>
            <person name="Park Y."/>
            <person name="Beeman R.W."/>
            <person name="Lorenzen M.D."/>
            <person name="Butcher S."/>
            <person name="Manak J.R."/>
            <person name="Brown S.J."/>
        </authorList>
    </citation>
    <scope>GENOME REANNOTATION</scope>
    <source>
        <strain evidence="3 4">Georgia GA2</strain>
    </source>
</reference>
<sequence>MKYFAVLFVGLVAVLAVIEGKDKWGPPGGGPPRGPPPHGHPPFGPPPGPPPSESTTARPYLLFFLLCFVDINYASKNPSHVLANCWGQRRPVTTTTPIPPITVPTDDYGIIDGGGDLDNYDEPETMQRTRQKMRKRNKKQLNKKKLNAKQVTKKNKKN</sequence>
<dbReference type="EMBL" id="KQ971348">
    <property type="protein sequence ID" value="KYB26877.1"/>
    <property type="molecule type" value="Genomic_DNA"/>
</dbReference>
<feature type="compositionally biased region" description="Basic residues" evidence="1">
    <location>
        <begin position="129"/>
        <end position="158"/>
    </location>
</feature>
<feature type="compositionally biased region" description="Pro residues" evidence="1">
    <location>
        <begin position="28"/>
        <end position="52"/>
    </location>
</feature>
<feature type="chain" id="PRO_5007299886" evidence="2">
    <location>
        <begin position="21"/>
        <end position="158"/>
    </location>
</feature>
<organism evidence="3 4">
    <name type="scientific">Tribolium castaneum</name>
    <name type="common">Red flour beetle</name>
    <dbReference type="NCBI Taxonomy" id="7070"/>
    <lineage>
        <taxon>Eukaryota</taxon>
        <taxon>Metazoa</taxon>
        <taxon>Ecdysozoa</taxon>
        <taxon>Arthropoda</taxon>
        <taxon>Hexapoda</taxon>
        <taxon>Insecta</taxon>
        <taxon>Pterygota</taxon>
        <taxon>Neoptera</taxon>
        <taxon>Endopterygota</taxon>
        <taxon>Coleoptera</taxon>
        <taxon>Polyphaga</taxon>
        <taxon>Cucujiformia</taxon>
        <taxon>Tenebrionidae</taxon>
        <taxon>Tenebrionidae incertae sedis</taxon>
        <taxon>Tribolium</taxon>
    </lineage>
</organism>
<protein>
    <submittedName>
        <fullName evidence="3">Uncharacterized protein</fullName>
    </submittedName>
</protein>
<evidence type="ECO:0000313" key="3">
    <source>
        <dbReference type="EMBL" id="KYB26877.1"/>
    </source>
</evidence>
<evidence type="ECO:0000313" key="4">
    <source>
        <dbReference type="Proteomes" id="UP000007266"/>
    </source>
</evidence>
<accession>A0A139WGE2</accession>